<evidence type="ECO:0000313" key="1">
    <source>
        <dbReference type="EMBL" id="EJK55322.1"/>
    </source>
</evidence>
<feature type="non-terminal residue" evidence="1">
    <location>
        <position position="1"/>
    </location>
</feature>
<proteinExistence type="predicted"/>
<sequence>SRVRRHRMGHINLIYPVTHVWYTNSRPNYVALLLEVEQCEKRLDTGWNDFISCTSDTQLNSEEILK</sequence>
<keyword evidence="2" id="KW-1185">Reference proteome</keyword>
<accession>K0S994</accession>
<name>K0S994_THAOC</name>
<gene>
    <name evidence="1" type="ORF">THAOC_24954</name>
</gene>
<dbReference type="SUPFAM" id="SSF64484">
    <property type="entry name" value="beta and beta-prime subunits of DNA dependent RNA-polymerase"/>
    <property type="match status" value="1"/>
</dbReference>
<reference evidence="1 2" key="1">
    <citation type="journal article" date="2012" name="Genome Biol.">
        <title>Genome and low-iron response of an oceanic diatom adapted to chronic iron limitation.</title>
        <authorList>
            <person name="Lommer M."/>
            <person name="Specht M."/>
            <person name="Roy A.S."/>
            <person name="Kraemer L."/>
            <person name="Andreson R."/>
            <person name="Gutowska M.A."/>
            <person name="Wolf J."/>
            <person name="Bergner S.V."/>
            <person name="Schilhabel M.B."/>
            <person name="Klostermeier U.C."/>
            <person name="Beiko R.G."/>
            <person name="Rosenstiel P."/>
            <person name="Hippler M."/>
            <person name="Laroche J."/>
        </authorList>
    </citation>
    <scope>NUCLEOTIDE SEQUENCE [LARGE SCALE GENOMIC DNA]</scope>
    <source>
        <strain evidence="1 2">CCMP1005</strain>
    </source>
</reference>
<dbReference type="EMBL" id="AGNL01034294">
    <property type="protein sequence ID" value="EJK55322.1"/>
    <property type="molecule type" value="Genomic_DNA"/>
</dbReference>
<organism evidence="1 2">
    <name type="scientific">Thalassiosira oceanica</name>
    <name type="common">Marine diatom</name>
    <dbReference type="NCBI Taxonomy" id="159749"/>
    <lineage>
        <taxon>Eukaryota</taxon>
        <taxon>Sar</taxon>
        <taxon>Stramenopiles</taxon>
        <taxon>Ochrophyta</taxon>
        <taxon>Bacillariophyta</taxon>
        <taxon>Coscinodiscophyceae</taxon>
        <taxon>Thalassiosirophycidae</taxon>
        <taxon>Thalassiosirales</taxon>
        <taxon>Thalassiosiraceae</taxon>
        <taxon>Thalassiosira</taxon>
    </lineage>
</organism>
<dbReference type="OrthoDB" id="35434at2759"/>
<dbReference type="AlphaFoldDB" id="K0S994"/>
<comment type="caution">
    <text evidence="1">The sequence shown here is derived from an EMBL/GenBank/DDBJ whole genome shotgun (WGS) entry which is preliminary data.</text>
</comment>
<protein>
    <submittedName>
        <fullName evidence="1">Uncharacterized protein</fullName>
    </submittedName>
</protein>
<dbReference type="Proteomes" id="UP000266841">
    <property type="component" value="Unassembled WGS sequence"/>
</dbReference>
<evidence type="ECO:0000313" key="2">
    <source>
        <dbReference type="Proteomes" id="UP000266841"/>
    </source>
</evidence>